<keyword evidence="2" id="KW-1185">Reference proteome</keyword>
<evidence type="ECO:0000313" key="2">
    <source>
        <dbReference type="Proteomes" id="UP000621492"/>
    </source>
</evidence>
<evidence type="ECO:0000313" key="1">
    <source>
        <dbReference type="EMBL" id="GGB54815.1"/>
    </source>
</evidence>
<dbReference type="EMBL" id="BMJD01000038">
    <property type="protein sequence ID" value="GGB54815.1"/>
    <property type="molecule type" value="Genomic_DNA"/>
</dbReference>
<dbReference type="AlphaFoldDB" id="A0A9W5X7A1"/>
<dbReference type="RefSeq" id="WP_088053234.1">
    <property type="nucleotide sequence ID" value="NZ_BMJD01000038.1"/>
</dbReference>
<reference evidence="1" key="1">
    <citation type="journal article" date="2014" name="Int. J. Syst. Evol. Microbiol.">
        <title>Complete genome sequence of Corynebacterium casei LMG S-19264T (=DSM 44701T), isolated from a smear-ripened cheese.</title>
        <authorList>
            <consortium name="US DOE Joint Genome Institute (JGI-PGF)"/>
            <person name="Walter F."/>
            <person name="Albersmeier A."/>
            <person name="Kalinowski J."/>
            <person name="Ruckert C."/>
        </authorList>
    </citation>
    <scope>NUCLEOTIDE SEQUENCE</scope>
    <source>
        <strain evidence="1">CGMCC 1.15454</strain>
    </source>
</reference>
<reference evidence="1" key="2">
    <citation type="submission" date="2020-09" db="EMBL/GenBank/DDBJ databases">
        <authorList>
            <person name="Sun Q."/>
            <person name="Zhou Y."/>
        </authorList>
    </citation>
    <scope>NUCLEOTIDE SEQUENCE</scope>
    <source>
        <strain evidence="1">CGMCC 1.15454</strain>
    </source>
</reference>
<evidence type="ECO:0008006" key="3">
    <source>
        <dbReference type="Google" id="ProtNLM"/>
    </source>
</evidence>
<gene>
    <name evidence="1" type="ORF">GCM10011409_35520</name>
</gene>
<sequence>MSFQVVAGDRVLLLNISGWTAALTLRKEIKIPYTSIEEIRVGKFHFPLTAAIKRTGITTLDYKAGIFIIEGEKYFLVYRSTNEVVMLRLKGCEFDQVVFERGDQEQLVNDILRRCPSLNVTKDDEI</sequence>
<protein>
    <recommendedName>
        <fullName evidence="3">Bacterial Pleckstrin homology domain-containing protein</fullName>
    </recommendedName>
</protein>
<organism evidence="1 2">
    <name type="scientific">Lentibacillus populi</name>
    <dbReference type="NCBI Taxonomy" id="1827502"/>
    <lineage>
        <taxon>Bacteria</taxon>
        <taxon>Bacillati</taxon>
        <taxon>Bacillota</taxon>
        <taxon>Bacilli</taxon>
        <taxon>Bacillales</taxon>
        <taxon>Bacillaceae</taxon>
        <taxon>Lentibacillus</taxon>
    </lineage>
</organism>
<dbReference type="Proteomes" id="UP000621492">
    <property type="component" value="Unassembled WGS sequence"/>
</dbReference>
<name>A0A9W5X7A1_9BACI</name>
<accession>A0A9W5X7A1</accession>
<proteinExistence type="predicted"/>
<comment type="caution">
    <text evidence="1">The sequence shown here is derived from an EMBL/GenBank/DDBJ whole genome shotgun (WGS) entry which is preliminary data.</text>
</comment>